<name>W1WC65_9ZZZZ</name>
<feature type="non-terminal residue" evidence="1">
    <location>
        <position position="53"/>
    </location>
</feature>
<protein>
    <submittedName>
        <fullName evidence="1">Uncharacterized protein</fullName>
    </submittedName>
</protein>
<sequence length="53" mass="6562">MDQQGTRKQENLKQLVVTKQQALRMLIYDTIRIIYNTIEWKFNLKFNLRRSYI</sequence>
<organism evidence="1">
    <name type="scientific">human gut metagenome</name>
    <dbReference type="NCBI Taxonomy" id="408170"/>
    <lineage>
        <taxon>unclassified sequences</taxon>
        <taxon>metagenomes</taxon>
        <taxon>organismal metagenomes</taxon>
    </lineage>
</organism>
<reference evidence="1" key="1">
    <citation type="submission" date="2013-12" db="EMBL/GenBank/DDBJ databases">
        <title>A Varibaculum cambriense genome reconstructed from a premature infant gut community with otherwise low bacterial novelty that shifts toward anaerobic metabolism during the third week of life.</title>
        <authorList>
            <person name="Brown C.T."/>
            <person name="Sharon I."/>
            <person name="Thomas B.C."/>
            <person name="Castelle C.J."/>
            <person name="Morowitz M.J."/>
            <person name="Banfield J.F."/>
        </authorList>
    </citation>
    <scope>NUCLEOTIDE SEQUENCE</scope>
</reference>
<dbReference type="AlphaFoldDB" id="W1WC65"/>
<accession>W1WC65</accession>
<comment type="caution">
    <text evidence="1">The sequence shown here is derived from an EMBL/GenBank/DDBJ whole genome shotgun (WGS) entry which is preliminary data.</text>
</comment>
<dbReference type="EMBL" id="AZMM01018995">
    <property type="protein sequence ID" value="ETJ15743.1"/>
    <property type="molecule type" value="Genomic_DNA"/>
</dbReference>
<evidence type="ECO:0000313" key="1">
    <source>
        <dbReference type="EMBL" id="ETJ15743.1"/>
    </source>
</evidence>
<gene>
    <name evidence="1" type="ORF">Q604_UNBc4C00214G0001</name>
</gene>
<proteinExistence type="predicted"/>